<feature type="domain" description="Putative zinc-finger" evidence="3">
    <location>
        <begin position="5"/>
        <end position="39"/>
    </location>
</feature>
<dbReference type="STRING" id="418495.SAMN05216215_102810"/>
<evidence type="ECO:0000256" key="1">
    <source>
        <dbReference type="SAM" id="MobiDB-lite"/>
    </source>
</evidence>
<dbReference type="AlphaFoldDB" id="A0A1H3KE05"/>
<feature type="region of interest" description="Disordered" evidence="1">
    <location>
        <begin position="208"/>
        <end position="251"/>
    </location>
</feature>
<evidence type="ECO:0000313" key="5">
    <source>
        <dbReference type="Proteomes" id="UP000199529"/>
    </source>
</evidence>
<name>A0A1H3KE05_9PSEU</name>
<dbReference type="EMBL" id="FNOK01000028">
    <property type="protein sequence ID" value="SDY50442.1"/>
    <property type="molecule type" value="Genomic_DNA"/>
</dbReference>
<dbReference type="OrthoDB" id="5197868at2"/>
<evidence type="ECO:0000259" key="3">
    <source>
        <dbReference type="Pfam" id="PF13490"/>
    </source>
</evidence>
<gene>
    <name evidence="4" type="ORF">SAMN05216215_102810</name>
</gene>
<keyword evidence="2" id="KW-1133">Transmembrane helix</keyword>
<reference evidence="5" key="1">
    <citation type="submission" date="2016-10" db="EMBL/GenBank/DDBJ databases">
        <authorList>
            <person name="Varghese N."/>
            <person name="Submissions S."/>
        </authorList>
    </citation>
    <scope>NUCLEOTIDE SEQUENCE [LARGE SCALE GENOMIC DNA]</scope>
    <source>
        <strain evidence="5">CGMCC 4.3530</strain>
    </source>
</reference>
<evidence type="ECO:0000313" key="4">
    <source>
        <dbReference type="EMBL" id="SDY50442.1"/>
    </source>
</evidence>
<keyword evidence="5" id="KW-1185">Reference proteome</keyword>
<evidence type="ECO:0000256" key="2">
    <source>
        <dbReference type="SAM" id="Phobius"/>
    </source>
</evidence>
<dbReference type="InterPro" id="IPR027383">
    <property type="entry name" value="Znf_put"/>
</dbReference>
<accession>A0A1H3KE05</accession>
<feature type="transmembrane region" description="Helical" evidence="2">
    <location>
        <begin position="152"/>
        <end position="170"/>
    </location>
</feature>
<protein>
    <submittedName>
        <fullName evidence="4">Predicted anti-sigma-YlaC factor YlaD, contains Zn-finger domain</fullName>
    </submittedName>
</protein>
<feature type="transmembrane region" description="Helical" evidence="2">
    <location>
        <begin position="85"/>
        <end position="109"/>
    </location>
</feature>
<keyword evidence="2" id="KW-0812">Transmembrane</keyword>
<organism evidence="4 5">
    <name type="scientific">Saccharopolyspora shandongensis</name>
    <dbReference type="NCBI Taxonomy" id="418495"/>
    <lineage>
        <taxon>Bacteria</taxon>
        <taxon>Bacillati</taxon>
        <taxon>Actinomycetota</taxon>
        <taxon>Actinomycetes</taxon>
        <taxon>Pseudonocardiales</taxon>
        <taxon>Pseudonocardiaceae</taxon>
        <taxon>Saccharopolyspora</taxon>
    </lineage>
</organism>
<keyword evidence="2" id="KW-0472">Membrane</keyword>
<feature type="transmembrane region" description="Helical" evidence="2">
    <location>
        <begin position="182"/>
        <end position="198"/>
    </location>
</feature>
<feature type="transmembrane region" description="Helical" evidence="2">
    <location>
        <begin position="129"/>
        <end position="145"/>
    </location>
</feature>
<sequence>MDVDCYTYREALSARLDGEPAPVPDNQLEGHLAECAGCRSWQQRAADLNRALRVRPVEATPDLTRSILDAARPMHHHILRRWPRILLAAVAICQVVLGAAQMLGIDYFGDHAHHADMGDVMTGHLLNESTAWNLALGLGMLWTAWRVRASSGLLPVMAVFLAVLSGFSIYDLVNAEVPASRLLSHGLLVLGLVLLLVVQRDLLRWRPQPGDEQAPHPHSTTTAHQPTEPEFSPDPEQDHRYLGPTGYRQAG</sequence>
<dbReference type="Pfam" id="PF13490">
    <property type="entry name" value="zf-HC2"/>
    <property type="match status" value="1"/>
</dbReference>
<proteinExistence type="predicted"/>
<dbReference type="Proteomes" id="UP000199529">
    <property type="component" value="Unassembled WGS sequence"/>
</dbReference>